<evidence type="ECO:0000256" key="3">
    <source>
        <dbReference type="ARBA" id="ARBA00023295"/>
    </source>
</evidence>
<comment type="similarity">
    <text evidence="1">Belongs to the glycosyl hydrolase 32 family.</text>
</comment>
<dbReference type="InterPro" id="IPR023296">
    <property type="entry name" value="Glyco_hydro_beta-prop_sf"/>
</dbReference>
<keyword evidence="7" id="KW-1185">Reference proteome</keyword>
<dbReference type="RefSeq" id="WP_074311632.1">
    <property type="nucleotide sequence ID" value="NZ_FSQT01000001.1"/>
</dbReference>
<dbReference type="GO" id="GO:0016798">
    <property type="term" value="F:hydrolase activity, acting on glycosyl bonds"/>
    <property type="evidence" value="ECO:0007669"/>
    <property type="project" value="UniProtKB-KW"/>
</dbReference>
<dbReference type="PANTHER" id="PTHR43301:SF3">
    <property type="entry name" value="ARABINAN ENDO-1,5-ALPHA-L-ARABINOSIDASE A-RELATED"/>
    <property type="match status" value="1"/>
</dbReference>
<feature type="signal peptide" evidence="4">
    <location>
        <begin position="1"/>
        <end position="30"/>
    </location>
</feature>
<feature type="chain" id="PRO_5012297337" evidence="4">
    <location>
        <begin position="31"/>
        <end position="563"/>
    </location>
</feature>
<dbReference type="STRING" id="709881.SAMN04489832_2611"/>
<dbReference type="PANTHER" id="PTHR43301">
    <property type="entry name" value="ARABINAN ENDO-1,5-ALPHA-L-ARABINOSIDASE"/>
    <property type="match status" value="1"/>
</dbReference>
<dbReference type="InterPro" id="IPR050727">
    <property type="entry name" value="GH43_arabinanases"/>
</dbReference>
<dbReference type="Proteomes" id="UP000185124">
    <property type="component" value="Unassembled WGS sequence"/>
</dbReference>
<proteinExistence type="inferred from homology"/>
<keyword evidence="3" id="KW-0326">Glycosidase</keyword>
<name>A0A1N5WMX2_9ACTN</name>
<dbReference type="EMBL" id="FSQT01000001">
    <property type="protein sequence ID" value="SIM86651.1"/>
    <property type="molecule type" value="Genomic_DNA"/>
</dbReference>
<evidence type="ECO:0000256" key="2">
    <source>
        <dbReference type="ARBA" id="ARBA00022801"/>
    </source>
</evidence>
<dbReference type="Pfam" id="PF00251">
    <property type="entry name" value="Glyco_hydro_32N"/>
    <property type="match status" value="1"/>
</dbReference>
<evidence type="ECO:0000256" key="4">
    <source>
        <dbReference type="SAM" id="SignalP"/>
    </source>
</evidence>
<organism evidence="6 7">
    <name type="scientific">Micromonospora cremea</name>
    <dbReference type="NCBI Taxonomy" id="709881"/>
    <lineage>
        <taxon>Bacteria</taxon>
        <taxon>Bacillati</taxon>
        <taxon>Actinomycetota</taxon>
        <taxon>Actinomycetes</taxon>
        <taxon>Micromonosporales</taxon>
        <taxon>Micromonosporaceae</taxon>
        <taxon>Micromonospora</taxon>
    </lineage>
</organism>
<dbReference type="InterPro" id="IPR013148">
    <property type="entry name" value="Glyco_hydro_32_N"/>
</dbReference>
<evidence type="ECO:0000259" key="5">
    <source>
        <dbReference type="Pfam" id="PF00251"/>
    </source>
</evidence>
<evidence type="ECO:0000313" key="7">
    <source>
        <dbReference type="Proteomes" id="UP000185124"/>
    </source>
</evidence>
<keyword evidence="4" id="KW-0732">Signal</keyword>
<dbReference type="OrthoDB" id="9776657at2"/>
<dbReference type="SUPFAM" id="SSF75005">
    <property type="entry name" value="Arabinanase/levansucrase/invertase"/>
    <property type="match status" value="1"/>
</dbReference>
<evidence type="ECO:0000256" key="1">
    <source>
        <dbReference type="ARBA" id="ARBA00009902"/>
    </source>
</evidence>
<gene>
    <name evidence="6" type="ORF">SAMN04489832_2611</name>
</gene>
<protein>
    <submittedName>
        <fullName evidence="6">Glycosyl hydrolases family 32 N-terminal domain-containing protein</fullName>
    </submittedName>
</protein>
<feature type="domain" description="Glycosyl hydrolase family 32 N-terminal" evidence="5">
    <location>
        <begin position="80"/>
        <end position="236"/>
    </location>
</feature>
<sequence length="563" mass="61181">MPRLPSRVGRLSTLFAVALSLIVTPVAARAADPPAIDNQPYENRSTVVGAGDFVHVYDPSVGENERWYYNDHTMVRDRLTGEWHIFAITHAEPANPLDERFFGHATAPSPGGPWTKQPFALEADPAAGESHIWAPYVLFHGGTYYMYYAGGTADHTAYRMQLATSKDLKTWTRHPANPLFADGFDGRDPMVTRVGNQWVMYYTANSTPAGGHHIVAYRTSTDLVHWGSRRTAFEHPATGTFGGPTESPFVVRHDGSWYLFVCCESGYQDTRVYRSADPFHFTVDQLAGQIDAHAAEVVKDDSGTGDWYVTGAGWGQGGLWLAPLHWRTPVVTKGRVVTTPYYRAVVQTAPQARLVSYDADPAGRGEYRPVTDSSSRSTAPYLAVGAFGPTDVAGAARDVTVSADGTDLSLTGIPLGNEPVTADWRFRFDTATTDLSFVWHVAGPTTAPVWEAAWSLDSALPQLGDPGQQDRDGDAAGFTPWTLATDDTTTLVAAYRADSAWNEDNRWFHRPSGTIAWQPLWQPGGRSLPLGDLPGGTWRLGVSGTAADTSFAEALAAGLNGSR</sequence>
<keyword evidence="2 6" id="KW-0378">Hydrolase</keyword>
<dbReference type="AlphaFoldDB" id="A0A1N5WMX2"/>
<evidence type="ECO:0000313" key="6">
    <source>
        <dbReference type="EMBL" id="SIM86651.1"/>
    </source>
</evidence>
<accession>A0A1N5WMX2</accession>
<reference evidence="7" key="1">
    <citation type="submission" date="2016-12" db="EMBL/GenBank/DDBJ databases">
        <authorList>
            <person name="Varghese N."/>
            <person name="Submissions S."/>
        </authorList>
    </citation>
    <scope>NUCLEOTIDE SEQUENCE [LARGE SCALE GENOMIC DNA]</scope>
    <source>
        <strain evidence="7">DSM 45599</strain>
    </source>
</reference>
<dbReference type="Gene3D" id="2.115.10.20">
    <property type="entry name" value="Glycosyl hydrolase domain, family 43"/>
    <property type="match status" value="2"/>
</dbReference>